<dbReference type="Proteomes" id="UP000830671">
    <property type="component" value="Chromosome 4"/>
</dbReference>
<protein>
    <submittedName>
        <fullName evidence="1">Uncharacterized protein</fullName>
    </submittedName>
</protein>
<sequence length="23" mass="2615">MSTLAQAQWRFNQCGTTFIAINL</sequence>
<dbReference type="EMBL" id="CP019476">
    <property type="protein sequence ID" value="UQC81614.1"/>
    <property type="molecule type" value="Genomic_DNA"/>
</dbReference>
<gene>
    <name evidence="1" type="ORF">CLUP02_07100</name>
</gene>
<evidence type="ECO:0000313" key="1">
    <source>
        <dbReference type="EMBL" id="UQC81614.1"/>
    </source>
</evidence>
<keyword evidence="2" id="KW-1185">Reference proteome</keyword>
<name>A0A9Q8SQC7_9PEZI</name>
<reference evidence="1" key="1">
    <citation type="journal article" date="2021" name="Mol. Plant Microbe Interact.">
        <title>Complete Genome Sequence of the Plant-Pathogenic Fungus Colletotrichum lupini.</title>
        <authorList>
            <person name="Baroncelli R."/>
            <person name="Pensec F."/>
            <person name="Da Lio D."/>
            <person name="Boufleur T."/>
            <person name="Vicente I."/>
            <person name="Sarrocco S."/>
            <person name="Picot A."/>
            <person name="Baraldi E."/>
            <person name="Sukno S."/>
            <person name="Thon M."/>
            <person name="Le Floch G."/>
        </authorList>
    </citation>
    <scope>NUCLEOTIDE SEQUENCE</scope>
    <source>
        <strain evidence="1">IMI 504893</strain>
    </source>
</reference>
<accession>A0A9Q8SQC7</accession>
<dbReference type="AlphaFoldDB" id="A0A9Q8SQC7"/>
<evidence type="ECO:0000313" key="2">
    <source>
        <dbReference type="Proteomes" id="UP000830671"/>
    </source>
</evidence>
<organism evidence="1 2">
    <name type="scientific">Colletotrichum lupini</name>
    <dbReference type="NCBI Taxonomy" id="145971"/>
    <lineage>
        <taxon>Eukaryota</taxon>
        <taxon>Fungi</taxon>
        <taxon>Dikarya</taxon>
        <taxon>Ascomycota</taxon>
        <taxon>Pezizomycotina</taxon>
        <taxon>Sordariomycetes</taxon>
        <taxon>Hypocreomycetidae</taxon>
        <taxon>Glomerellales</taxon>
        <taxon>Glomerellaceae</taxon>
        <taxon>Colletotrichum</taxon>
        <taxon>Colletotrichum acutatum species complex</taxon>
    </lineage>
</organism>
<proteinExistence type="predicted"/>